<keyword evidence="12" id="KW-1185">Reference proteome</keyword>
<keyword evidence="10" id="KW-0175">Coiled coil</keyword>
<reference evidence="12" key="1">
    <citation type="journal article" date="2019" name="Toxins">
        <title>Detection of Abrin-Like and Prepropulchellin-Like Toxin Genes and Transcripts Using Whole Genome Sequencing and Full-Length Transcript Sequencing of Abrus precatorius.</title>
        <authorList>
            <person name="Hovde B.T."/>
            <person name="Daligault H.E."/>
            <person name="Hanschen E.R."/>
            <person name="Kunde Y.A."/>
            <person name="Johnson M.B."/>
            <person name="Starkenburg S.R."/>
            <person name="Johnson S.L."/>
        </authorList>
    </citation>
    <scope>NUCLEOTIDE SEQUENCE [LARGE SCALE GENOMIC DNA]</scope>
</reference>
<evidence type="ECO:0000256" key="9">
    <source>
        <dbReference type="RuleBase" id="RU004020"/>
    </source>
</evidence>
<sequence>MVVPHGKAPPIMEEEGKAKAEEVDNAGCENDDVLVESPKGIVVGPAAFLKKTFDMVEDPNTDPIVSWGEGRYSFVVWDSQKFSKTLLPKYFKHTNFSSFIRQLNTYGFRKVDSKRWEFANEGFQGGKKYLLKHIRRRSKCNKAFDSMKLGLEDEVEQLKKDQKMLKVEILKLTQKHKDSQVQLASVEERVRCAELKQFQMLVFLTRMTKRPAFVEQLMHKVKQKGELDGAGMVKRPKLDTTDVDYGHQGCEQLNTLQSEQNGPLENVSCSSVHELRPIGYDVSYAYDVMSDKLMGESSGVGEEVDVKGSNIYFELEDLISKPAD</sequence>
<dbReference type="RefSeq" id="XP_027338353.1">
    <property type="nucleotide sequence ID" value="XM_027482552.1"/>
</dbReference>
<dbReference type="Pfam" id="PF00447">
    <property type="entry name" value="HSF_DNA-bind"/>
    <property type="match status" value="1"/>
</dbReference>
<evidence type="ECO:0000256" key="8">
    <source>
        <dbReference type="ARBA" id="ARBA00023242"/>
    </source>
</evidence>
<evidence type="ECO:0000256" key="1">
    <source>
        <dbReference type="ARBA" id="ARBA00004123"/>
    </source>
</evidence>
<comment type="subunit">
    <text evidence="2">Homotrimer.</text>
</comment>
<evidence type="ECO:0000313" key="13">
    <source>
        <dbReference type="RefSeq" id="XP_027338353.1"/>
    </source>
</evidence>
<organism evidence="12 13">
    <name type="scientific">Abrus precatorius</name>
    <name type="common">Indian licorice</name>
    <name type="synonym">Glycine abrus</name>
    <dbReference type="NCBI Taxonomy" id="3816"/>
    <lineage>
        <taxon>Eukaryota</taxon>
        <taxon>Viridiplantae</taxon>
        <taxon>Streptophyta</taxon>
        <taxon>Embryophyta</taxon>
        <taxon>Tracheophyta</taxon>
        <taxon>Spermatophyta</taxon>
        <taxon>Magnoliopsida</taxon>
        <taxon>eudicotyledons</taxon>
        <taxon>Gunneridae</taxon>
        <taxon>Pentapetalae</taxon>
        <taxon>rosids</taxon>
        <taxon>fabids</taxon>
        <taxon>Fabales</taxon>
        <taxon>Fabaceae</taxon>
        <taxon>Papilionoideae</taxon>
        <taxon>50 kb inversion clade</taxon>
        <taxon>NPAAA clade</taxon>
        <taxon>indigoferoid/millettioid clade</taxon>
        <taxon>Abreae</taxon>
        <taxon>Abrus</taxon>
    </lineage>
</organism>
<reference evidence="13" key="2">
    <citation type="submission" date="2025-08" db="UniProtKB">
        <authorList>
            <consortium name="RefSeq"/>
        </authorList>
    </citation>
    <scope>IDENTIFICATION</scope>
    <source>
        <tissue evidence="13">Young leaves</tissue>
    </source>
</reference>
<name>A0A8B8K5I3_ABRPR</name>
<keyword evidence="4" id="KW-0805">Transcription regulation</keyword>
<keyword evidence="8" id="KW-0539">Nucleus</keyword>
<evidence type="ECO:0000256" key="3">
    <source>
        <dbReference type="ARBA" id="ARBA00022553"/>
    </source>
</evidence>
<dbReference type="GO" id="GO:0003700">
    <property type="term" value="F:DNA-binding transcription factor activity"/>
    <property type="evidence" value="ECO:0007669"/>
    <property type="project" value="InterPro"/>
</dbReference>
<evidence type="ECO:0000256" key="4">
    <source>
        <dbReference type="ARBA" id="ARBA00023015"/>
    </source>
</evidence>
<evidence type="ECO:0000256" key="5">
    <source>
        <dbReference type="ARBA" id="ARBA00023016"/>
    </source>
</evidence>
<comment type="similarity">
    <text evidence="9">Belongs to the HSF family.</text>
</comment>
<dbReference type="GO" id="GO:0005634">
    <property type="term" value="C:nucleus"/>
    <property type="evidence" value="ECO:0007669"/>
    <property type="project" value="UniProtKB-SubCell"/>
</dbReference>
<dbReference type="PRINTS" id="PR00056">
    <property type="entry name" value="HSFDOMAIN"/>
</dbReference>
<keyword evidence="7" id="KW-0804">Transcription</keyword>
<dbReference type="SUPFAM" id="SSF46785">
    <property type="entry name" value="Winged helix' DNA-binding domain"/>
    <property type="match status" value="1"/>
</dbReference>
<proteinExistence type="inferred from homology"/>
<dbReference type="GO" id="GO:0006357">
    <property type="term" value="P:regulation of transcription by RNA polymerase II"/>
    <property type="evidence" value="ECO:0007669"/>
    <property type="project" value="TreeGrafter"/>
</dbReference>
<dbReference type="AlphaFoldDB" id="A0A8B8K5I3"/>
<evidence type="ECO:0000256" key="2">
    <source>
        <dbReference type="ARBA" id="ARBA00011233"/>
    </source>
</evidence>
<evidence type="ECO:0000259" key="11">
    <source>
        <dbReference type="PROSITE" id="PS00434"/>
    </source>
</evidence>
<evidence type="ECO:0000256" key="7">
    <source>
        <dbReference type="ARBA" id="ARBA00023163"/>
    </source>
</evidence>
<dbReference type="InterPro" id="IPR000232">
    <property type="entry name" value="HSF_DNA-bd"/>
</dbReference>
<dbReference type="PANTHER" id="PTHR10015">
    <property type="entry name" value="HEAT SHOCK TRANSCRIPTION FACTOR"/>
    <property type="match status" value="1"/>
</dbReference>
<evidence type="ECO:0000313" key="12">
    <source>
        <dbReference type="Proteomes" id="UP000694853"/>
    </source>
</evidence>
<dbReference type="SMART" id="SM00415">
    <property type="entry name" value="HSF"/>
    <property type="match status" value="1"/>
</dbReference>
<comment type="subcellular location">
    <subcellularLocation>
        <location evidence="1">Nucleus</location>
    </subcellularLocation>
</comment>
<evidence type="ECO:0000256" key="10">
    <source>
        <dbReference type="SAM" id="Coils"/>
    </source>
</evidence>
<dbReference type="GO" id="GO:0000978">
    <property type="term" value="F:RNA polymerase II cis-regulatory region sequence-specific DNA binding"/>
    <property type="evidence" value="ECO:0007669"/>
    <property type="project" value="TreeGrafter"/>
</dbReference>
<feature type="coiled-coil region" evidence="10">
    <location>
        <begin position="148"/>
        <end position="189"/>
    </location>
</feature>
<dbReference type="KEGG" id="aprc:113852320"/>
<protein>
    <submittedName>
        <fullName evidence="13">Heat stress transcription factor A-9-like</fullName>
    </submittedName>
</protein>
<evidence type="ECO:0000256" key="6">
    <source>
        <dbReference type="ARBA" id="ARBA00023125"/>
    </source>
</evidence>
<dbReference type="OrthoDB" id="60033at2759"/>
<keyword evidence="3" id="KW-0597">Phosphoprotein</keyword>
<dbReference type="Proteomes" id="UP000694853">
    <property type="component" value="Unplaced"/>
</dbReference>
<dbReference type="Gene3D" id="1.10.10.10">
    <property type="entry name" value="Winged helix-like DNA-binding domain superfamily/Winged helix DNA-binding domain"/>
    <property type="match status" value="1"/>
</dbReference>
<dbReference type="PANTHER" id="PTHR10015:SF298">
    <property type="entry name" value="HEAT STRESS TRANSCRIPTION FACTOR A-9"/>
    <property type="match status" value="1"/>
</dbReference>
<feature type="domain" description="HSF-type DNA-binding" evidence="11">
    <location>
        <begin position="87"/>
        <end position="111"/>
    </location>
</feature>
<dbReference type="PROSITE" id="PS00434">
    <property type="entry name" value="HSF_DOMAIN"/>
    <property type="match status" value="1"/>
</dbReference>
<dbReference type="FunFam" id="1.10.10.10:FF:000037">
    <property type="entry name" value="Heat stress transcription factor B-4"/>
    <property type="match status" value="1"/>
</dbReference>
<keyword evidence="5" id="KW-0346">Stress response</keyword>
<dbReference type="GeneID" id="113852320"/>
<dbReference type="InterPro" id="IPR036390">
    <property type="entry name" value="WH_DNA-bd_sf"/>
</dbReference>
<keyword evidence="6" id="KW-0238">DNA-binding</keyword>
<gene>
    <name evidence="13" type="primary">LOC113852320</name>
</gene>
<accession>A0A8B8K5I3</accession>
<dbReference type="GO" id="GO:0034605">
    <property type="term" value="P:cellular response to heat"/>
    <property type="evidence" value="ECO:0007669"/>
    <property type="project" value="TreeGrafter"/>
</dbReference>
<dbReference type="InterPro" id="IPR036388">
    <property type="entry name" value="WH-like_DNA-bd_sf"/>
</dbReference>